<proteinExistence type="predicted"/>
<feature type="signal peptide" evidence="1">
    <location>
        <begin position="1"/>
        <end position="25"/>
    </location>
</feature>
<keyword evidence="3" id="KW-1185">Reference proteome</keyword>
<name>A0A5B7SSU6_9FLAO</name>
<dbReference type="KEGG" id="asag:FGM00_09790"/>
<evidence type="ECO:0000313" key="3">
    <source>
        <dbReference type="Proteomes" id="UP000310017"/>
    </source>
</evidence>
<dbReference type="OrthoDB" id="7277554at2"/>
<evidence type="ECO:0000256" key="1">
    <source>
        <dbReference type="SAM" id="SignalP"/>
    </source>
</evidence>
<accession>A0A5B7SSU6</accession>
<dbReference type="RefSeq" id="WP_138852734.1">
    <property type="nucleotide sequence ID" value="NZ_CP040710.1"/>
</dbReference>
<organism evidence="2 3">
    <name type="scientific">Aggregatimonas sangjinii</name>
    <dbReference type="NCBI Taxonomy" id="2583587"/>
    <lineage>
        <taxon>Bacteria</taxon>
        <taxon>Pseudomonadati</taxon>
        <taxon>Bacteroidota</taxon>
        <taxon>Flavobacteriia</taxon>
        <taxon>Flavobacteriales</taxon>
        <taxon>Flavobacteriaceae</taxon>
        <taxon>Aggregatimonas</taxon>
    </lineage>
</organism>
<sequence>MTKRLFPSLLLLLAIFWPSEQIVHAQNTSNDYSELVNIFKEWRLFETPPMRDGAPDYTQANFEKRELDFKSLQKKLQAIDTTSWPIPHQVDWRIVHAEMNGYDFNYRTLKPWVRDPAFYKSLWMARSDVPAHEGPTHHRTTELWMYDFPLSNEARSRFLTDLSVIAPLNTQAKLNLTGNARELWIAGIRDIKTQSKNLEKIKAMPGVAKDRKLMATLQEAIDSTDDLAAWLESESDSKTGPSGIGKEAYTWYLQNVHLVSLSWEDEVILLKRELARAWSALTLEEHRNRNLPKLTDASSPEEYLKLANAAAKSLLKFLEENGMVTVKDYFEPALQEHLGAFVPKDKRNFFWITAHYDPRPLYSHFYHWFELARMDNEPHESEIRRGPLLYNIFDSRNEGTATAVEEMFMDAGLYDDQPRSREIVYIMIAQRAARGLGSLYAHANEMTMEEAGTIHSEYTPRGWMKTEKELLLFEQHLYLRQPGYGTSYITGKYLLEKTLAAFALNKERKKEIFLMKDFFDRLNSMGNIPISLGQWEMTGQKSFAERPITD</sequence>
<protein>
    <recommendedName>
        <fullName evidence="4">DUF885 family protein</fullName>
    </recommendedName>
</protein>
<keyword evidence="1" id="KW-0732">Signal</keyword>
<dbReference type="AlphaFoldDB" id="A0A5B7SSU6"/>
<evidence type="ECO:0000313" key="2">
    <source>
        <dbReference type="EMBL" id="QCX00389.1"/>
    </source>
</evidence>
<feature type="chain" id="PRO_5022914671" description="DUF885 family protein" evidence="1">
    <location>
        <begin position="26"/>
        <end position="550"/>
    </location>
</feature>
<dbReference type="EMBL" id="CP040710">
    <property type="protein sequence ID" value="QCX00389.1"/>
    <property type="molecule type" value="Genomic_DNA"/>
</dbReference>
<evidence type="ECO:0008006" key="4">
    <source>
        <dbReference type="Google" id="ProtNLM"/>
    </source>
</evidence>
<gene>
    <name evidence="2" type="ORF">FGM00_09790</name>
</gene>
<reference evidence="2 3" key="1">
    <citation type="submission" date="2019-05" db="EMBL/GenBank/DDBJ databases">
        <title>Genome sequencing of F202Z8.</title>
        <authorList>
            <person name="Kwon Y.M."/>
        </authorList>
    </citation>
    <scope>NUCLEOTIDE SEQUENCE [LARGE SCALE GENOMIC DNA]</scope>
    <source>
        <strain evidence="2 3">F202Z8</strain>
    </source>
</reference>
<dbReference type="Proteomes" id="UP000310017">
    <property type="component" value="Chromosome"/>
</dbReference>